<feature type="signal peptide" evidence="1">
    <location>
        <begin position="1"/>
        <end position="21"/>
    </location>
</feature>
<evidence type="ECO:0000313" key="4">
    <source>
        <dbReference type="Proteomes" id="UP001610706"/>
    </source>
</evidence>
<evidence type="ECO:0000259" key="2">
    <source>
        <dbReference type="Pfam" id="PF11412"/>
    </source>
</evidence>
<protein>
    <submittedName>
        <fullName evidence="3">Protein-disulfide reductase DsbD domain-containing protein</fullName>
    </submittedName>
</protein>
<dbReference type="Proteomes" id="UP001610706">
    <property type="component" value="Unassembled WGS sequence"/>
</dbReference>
<gene>
    <name evidence="3" type="ORF">AB9R89_06800</name>
</gene>
<evidence type="ECO:0000313" key="3">
    <source>
        <dbReference type="EMBL" id="MFH7565029.1"/>
    </source>
</evidence>
<dbReference type="SUPFAM" id="SSF74863">
    <property type="entry name" value="Thiol:disulfide interchange protein DsbD, N-terminal domain (DsbD-alpha)"/>
    <property type="match status" value="1"/>
</dbReference>
<accession>A0ABW7P177</accession>
<sequence length="143" mass="15907">MKPTLLMVALAVLTLMLAPFALEQRSASAPAGNQVMPVEQAFVITHERTDRVLQLNIDIAPGAYLYRDKLQLTAENLALGKWQLPAGEAYEDEYFGKSHVFREPLTLVLPLQHLTRASRLTLSYQGCGNGLCYPPQLLILELD</sequence>
<keyword evidence="4" id="KW-1185">Reference proteome</keyword>
<dbReference type="InterPro" id="IPR036929">
    <property type="entry name" value="DsbDN_sf"/>
</dbReference>
<organism evidence="3 4">
    <name type="scientific">Oceanimonas smirnovii</name>
    <dbReference type="NCBI Taxonomy" id="264574"/>
    <lineage>
        <taxon>Bacteria</taxon>
        <taxon>Pseudomonadati</taxon>
        <taxon>Pseudomonadota</taxon>
        <taxon>Gammaproteobacteria</taxon>
        <taxon>Aeromonadales</taxon>
        <taxon>Aeromonadaceae</taxon>
        <taxon>Oceanimonas</taxon>
    </lineage>
</organism>
<feature type="chain" id="PRO_5046874437" evidence="1">
    <location>
        <begin position="22"/>
        <end position="143"/>
    </location>
</feature>
<dbReference type="EMBL" id="JBGFTR010000008">
    <property type="protein sequence ID" value="MFH7565029.1"/>
    <property type="molecule type" value="Genomic_DNA"/>
</dbReference>
<name>A0ABW7P177_9GAMM</name>
<evidence type="ECO:0000256" key="1">
    <source>
        <dbReference type="SAM" id="SignalP"/>
    </source>
</evidence>
<feature type="domain" description="Thiol:disulfide interchange protein DsbD N-terminal" evidence="2">
    <location>
        <begin position="33"/>
        <end position="136"/>
    </location>
</feature>
<dbReference type="PANTHER" id="PTHR32234">
    <property type="entry name" value="THIOL:DISULFIDE INTERCHANGE PROTEIN DSBD"/>
    <property type="match status" value="1"/>
</dbReference>
<dbReference type="Gene3D" id="2.60.40.1250">
    <property type="entry name" value="Thiol:disulfide interchange protein DsbD, N-terminal domain"/>
    <property type="match status" value="1"/>
</dbReference>
<comment type="caution">
    <text evidence="3">The sequence shown here is derived from an EMBL/GenBank/DDBJ whole genome shotgun (WGS) entry which is preliminary data.</text>
</comment>
<dbReference type="InterPro" id="IPR028250">
    <property type="entry name" value="DsbDN"/>
</dbReference>
<proteinExistence type="predicted"/>
<dbReference type="Pfam" id="PF11412">
    <property type="entry name" value="DsbD_N"/>
    <property type="match status" value="1"/>
</dbReference>
<keyword evidence="1" id="KW-0732">Signal</keyword>
<dbReference type="PANTHER" id="PTHR32234:SF0">
    <property type="entry name" value="THIOL:DISULFIDE INTERCHANGE PROTEIN DSBD"/>
    <property type="match status" value="1"/>
</dbReference>
<reference evidence="3 4" key="1">
    <citation type="submission" date="2024-08" db="EMBL/GenBank/DDBJ databases">
        <title>Oceanimonas smirnovii Genome sequencing and assembly.</title>
        <authorList>
            <person name="Tang B."/>
        </authorList>
    </citation>
    <scope>NUCLEOTIDE SEQUENCE [LARGE SCALE GENOMIC DNA]</scope>
    <source>
        <strain evidence="3 4">OS2020-119</strain>
    </source>
</reference>
<dbReference type="RefSeq" id="WP_395545209.1">
    <property type="nucleotide sequence ID" value="NZ_CP166302.1"/>
</dbReference>